<evidence type="ECO:0000313" key="3">
    <source>
        <dbReference type="EMBL" id="MBA8846747.1"/>
    </source>
</evidence>
<feature type="signal peptide" evidence="2">
    <location>
        <begin position="1"/>
        <end position="19"/>
    </location>
</feature>
<gene>
    <name evidence="3" type="ORF">FHX53_000311</name>
</gene>
<dbReference type="AlphaFoldDB" id="A0A839E5E3"/>
<feature type="chain" id="PRO_5038688781" description="Iron ABC transporter ATP-binding protein" evidence="2">
    <location>
        <begin position="20"/>
        <end position="207"/>
    </location>
</feature>
<accession>A0A839E5E3</accession>
<proteinExistence type="predicted"/>
<name>A0A839E5E3_9MICO</name>
<evidence type="ECO:0000313" key="4">
    <source>
        <dbReference type="Proteomes" id="UP000585905"/>
    </source>
</evidence>
<evidence type="ECO:0008006" key="5">
    <source>
        <dbReference type="Google" id="ProtNLM"/>
    </source>
</evidence>
<comment type="caution">
    <text evidence="3">The sequence shown here is derived from an EMBL/GenBank/DDBJ whole genome shotgun (WGS) entry which is preliminary data.</text>
</comment>
<sequence length="207" mass="20775">MTPSRVVATALAVVLAALAAGCAPSTEAEAPTPSATSEPSATASPSSAPSPSPSEPTPQPSASATPPASGLEALPLGISCDELMTPDALYEFNPNIGSDPAPRHSELVETIVASGGIACGWLNQTSGARISAGVIRLTPDSLAAVRSTAPDRAEPSPVIPDGFFRVSGGSGHTEITGEDYWIVIDSPVLTDPGEASSFAEPMRAALS</sequence>
<keyword evidence="4" id="KW-1185">Reference proteome</keyword>
<feature type="region of interest" description="Disordered" evidence="1">
    <location>
        <begin position="23"/>
        <end position="70"/>
    </location>
</feature>
<organism evidence="3 4">
    <name type="scientific">Microcella alkalica</name>
    <dbReference type="NCBI Taxonomy" id="355930"/>
    <lineage>
        <taxon>Bacteria</taxon>
        <taxon>Bacillati</taxon>
        <taxon>Actinomycetota</taxon>
        <taxon>Actinomycetes</taxon>
        <taxon>Micrococcales</taxon>
        <taxon>Microbacteriaceae</taxon>
        <taxon>Microcella</taxon>
    </lineage>
</organism>
<reference evidence="3 4" key="1">
    <citation type="submission" date="2020-07" db="EMBL/GenBank/DDBJ databases">
        <title>Sequencing the genomes of 1000 actinobacteria strains.</title>
        <authorList>
            <person name="Klenk H.-P."/>
        </authorList>
    </citation>
    <scope>NUCLEOTIDE SEQUENCE [LARGE SCALE GENOMIC DNA]</scope>
    <source>
        <strain evidence="3 4">DSM 19663</strain>
    </source>
</reference>
<evidence type="ECO:0000256" key="1">
    <source>
        <dbReference type="SAM" id="MobiDB-lite"/>
    </source>
</evidence>
<feature type="compositionally biased region" description="Low complexity" evidence="1">
    <location>
        <begin position="23"/>
        <end position="47"/>
    </location>
</feature>
<evidence type="ECO:0000256" key="2">
    <source>
        <dbReference type="SAM" id="SignalP"/>
    </source>
</evidence>
<keyword evidence="2" id="KW-0732">Signal</keyword>
<protein>
    <recommendedName>
        <fullName evidence="5">Iron ABC transporter ATP-binding protein</fullName>
    </recommendedName>
</protein>
<dbReference type="PROSITE" id="PS51257">
    <property type="entry name" value="PROKAR_LIPOPROTEIN"/>
    <property type="match status" value="1"/>
</dbReference>
<feature type="compositionally biased region" description="Pro residues" evidence="1">
    <location>
        <begin position="48"/>
        <end position="59"/>
    </location>
</feature>
<feature type="compositionally biased region" description="Low complexity" evidence="1">
    <location>
        <begin position="60"/>
        <end position="69"/>
    </location>
</feature>
<dbReference type="EMBL" id="JACGWX010000001">
    <property type="protein sequence ID" value="MBA8846747.1"/>
    <property type="molecule type" value="Genomic_DNA"/>
</dbReference>
<dbReference type="Proteomes" id="UP000585905">
    <property type="component" value="Unassembled WGS sequence"/>
</dbReference>
<dbReference type="RefSeq" id="WP_182489562.1">
    <property type="nucleotide sequence ID" value="NZ_BAAAOV010000002.1"/>
</dbReference>